<protein>
    <recommendedName>
        <fullName evidence="2">Probable Fe(2+)-trafficking protein</fullName>
    </recommendedName>
</protein>
<dbReference type="HAMAP" id="MF_00686">
    <property type="entry name" value="Fe_traffic_YggX"/>
    <property type="match status" value="1"/>
</dbReference>
<dbReference type="Pfam" id="PF04362">
    <property type="entry name" value="Iron_traffic"/>
    <property type="match status" value="1"/>
</dbReference>
<feature type="region of interest" description="Disordered" evidence="3">
    <location>
        <begin position="85"/>
        <end position="107"/>
    </location>
</feature>
<keyword evidence="1 2" id="KW-0408">Iron</keyword>
<dbReference type="Gene3D" id="1.10.3880.10">
    <property type="entry name" value="Fe(II) trafficking protein YggX"/>
    <property type="match status" value="1"/>
</dbReference>
<dbReference type="PANTHER" id="PTHR36965">
    <property type="entry name" value="FE(2+)-TRAFFICKING PROTEIN-RELATED"/>
    <property type="match status" value="1"/>
</dbReference>
<gene>
    <name evidence="4" type="ordered locus">Sthe_1126</name>
</gene>
<evidence type="ECO:0000256" key="1">
    <source>
        <dbReference type="ARBA" id="ARBA00023004"/>
    </source>
</evidence>
<dbReference type="InterPro" id="IPR036766">
    <property type="entry name" value="Fe_traffick_prot_YggX_sf"/>
</dbReference>
<dbReference type="RefSeq" id="WP_012871609.1">
    <property type="nucleotide sequence ID" value="NC_013523.1"/>
</dbReference>
<dbReference type="eggNOG" id="COG2924">
    <property type="taxonomic scope" value="Bacteria"/>
</dbReference>
<sequence length="107" mass="11763">MARLVQCAKLGRELPGLEKPPFPGPLGERIYNEISAEAWDMWKQQQTIIINHYGLNPADPDDRQMLRELMEEFFFGAGARMPEGWTPVGTGGGGAPAKGGGAPRRKK</sequence>
<dbReference type="GO" id="GO:0034599">
    <property type="term" value="P:cellular response to oxidative stress"/>
    <property type="evidence" value="ECO:0007669"/>
    <property type="project" value="TreeGrafter"/>
</dbReference>
<reference evidence="4 5" key="2">
    <citation type="journal article" date="2010" name="Stand. Genomic Sci.">
        <title>Complete genome sequence of Desulfohalobium retbaense type strain (HR(100)).</title>
        <authorList>
            <person name="Spring S."/>
            <person name="Nolan M."/>
            <person name="Lapidus A."/>
            <person name="Glavina Del Rio T."/>
            <person name="Copeland A."/>
            <person name="Tice H."/>
            <person name="Cheng J.F."/>
            <person name="Lucas S."/>
            <person name="Land M."/>
            <person name="Chen F."/>
            <person name="Bruce D."/>
            <person name="Goodwin L."/>
            <person name="Pitluck S."/>
            <person name="Ivanova N."/>
            <person name="Mavromatis K."/>
            <person name="Mikhailova N."/>
            <person name="Pati A."/>
            <person name="Chen A."/>
            <person name="Palaniappan K."/>
            <person name="Hauser L."/>
            <person name="Chang Y.J."/>
            <person name="Jeffries C.D."/>
            <person name="Munk C."/>
            <person name="Kiss H."/>
            <person name="Chain P."/>
            <person name="Han C."/>
            <person name="Brettin T."/>
            <person name="Detter J.C."/>
            <person name="Schuler E."/>
            <person name="Goker M."/>
            <person name="Rohde M."/>
            <person name="Bristow J."/>
            <person name="Eisen J.A."/>
            <person name="Markowitz V."/>
            <person name="Hugenholtz P."/>
            <person name="Kyrpides N.C."/>
            <person name="Klenk H.P."/>
        </authorList>
    </citation>
    <scope>NUCLEOTIDE SEQUENCE [LARGE SCALE GENOMIC DNA]</scope>
    <source>
        <strain evidence="5">ATCC 49802 / DSM 20745 / S 6022</strain>
    </source>
</reference>
<dbReference type="PIRSF" id="PIRSF029827">
    <property type="entry name" value="Fe_traffic_YggX"/>
    <property type="match status" value="1"/>
</dbReference>
<feature type="compositionally biased region" description="Gly residues" evidence="3">
    <location>
        <begin position="89"/>
        <end position="107"/>
    </location>
</feature>
<dbReference type="GO" id="GO:0005506">
    <property type="term" value="F:iron ion binding"/>
    <property type="evidence" value="ECO:0007669"/>
    <property type="project" value="UniProtKB-UniRule"/>
</dbReference>
<evidence type="ECO:0000313" key="5">
    <source>
        <dbReference type="Proteomes" id="UP000002027"/>
    </source>
</evidence>
<dbReference type="InParanoid" id="D1C2U5"/>
<dbReference type="HOGENOM" id="CLU_170994_0_0_0"/>
<evidence type="ECO:0000256" key="2">
    <source>
        <dbReference type="HAMAP-Rule" id="MF_00686"/>
    </source>
</evidence>
<dbReference type="NCBIfam" id="NF003817">
    <property type="entry name" value="PRK05408.1"/>
    <property type="match status" value="1"/>
</dbReference>
<accession>D1C2U5</accession>
<comment type="function">
    <text evidence="2">Could be a mediator in iron transactions between iron acquisition and iron-requiring processes, such as synthesis and/or repair of Fe-S clusters in biosynthetic enzymes.</text>
</comment>
<evidence type="ECO:0000313" key="4">
    <source>
        <dbReference type="EMBL" id="ACZ38562.1"/>
    </source>
</evidence>
<dbReference type="OrthoDB" id="9804318at2"/>
<dbReference type="Proteomes" id="UP000002027">
    <property type="component" value="Chromosome 1"/>
</dbReference>
<reference evidence="5" key="1">
    <citation type="submission" date="2009-11" db="EMBL/GenBank/DDBJ databases">
        <title>The complete chromosome 1 of Sphaerobacter thermophilus DSM 20745.</title>
        <authorList>
            <person name="Lucas S."/>
            <person name="Copeland A."/>
            <person name="Lapidus A."/>
            <person name="Glavina del Rio T."/>
            <person name="Dalin E."/>
            <person name="Tice H."/>
            <person name="Bruce D."/>
            <person name="Goodwin L."/>
            <person name="Pitluck S."/>
            <person name="Kyrpides N."/>
            <person name="Mavromatis K."/>
            <person name="Ivanova N."/>
            <person name="Mikhailova N."/>
            <person name="LaButti K.M."/>
            <person name="Clum A."/>
            <person name="Sun H.I."/>
            <person name="Brettin T."/>
            <person name="Detter J.C."/>
            <person name="Han C."/>
            <person name="Larimer F."/>
            <person name="Land M."/>
            <person name="Hauser L."/>
            <person name="Markowitz V."/>
            <person name="Cheng J.F."/>
            <person name="Hugenholtz P."/>
            <person name="Woyke T."/>
            <person name="Wu D."/>
            <person name="Steenblock K."/>
            <person name="Schneider S."/>
            <person name="Pukall R."/>
            <person name="Goeker M."/>
            <person name="Klenk H.P."/>
            <person name="Eisen J.A."/>
        </authorList>
    </citation>
    <scope>NUCLEOTIDE SEQUENCE [LARGE SCALE GENOMIC DNA]</scope>
    <source>
        <strain evidence="5">ATCC 49802 / DSM 20745 / S 6022</strain>
    </source>
</reference>
<dbReference type="EMBL" id="CP001823">
    <property type="protein sequence ID" value="ACZ38562.1"/>
    <property type="molecule type" value="Genomic_DNA"/>
</dbReference>
<keyword evidence="5" id="KW-1185">Reference proteome</keyword>
<name>D1C2U5_SPHTD</name>
<dbReference type="AlphaFoldDB" id="D1C2U5"/>
<organism evidence="4 5">
    <name type="scientific">Sphaerobacter thermophilus (strain ATCC 49802 / DSM 20745 / KCCM 41009 / NCIMB 13125 / S 6022)</name>
    <dbReference type="NCBI Taxonomy" id="479434"/>
    <lineage>
        <taxon>Bacteria</taxon>
        <taxon>Pseudomonadati</taxon>
        <taxon>Thermomicrobiota</taxon>
        <taxon>Thermomicrobia</taxon>
        <taxon>Sphaerobacterales</taxon>
        <taxon>Sphaerobacterineae</taxon>
        <taxon>Sphaerobacteraceae</taxon>
        <taxon>Sphaerobacter</taxon>
    </lineage>
</organism>
<dbReference type="KEGG" id="sti:Sthe_1126"/>
<evidence type="ECO:0000256" key="3">
    <source>
        <dbReference type="SAM" id="MobiDB-lite"/>
    </source>
</evidence>
<dbReference type="STRING" id="479434.Sthe_1126"/>
<dbReference type="PANTHER" id="PTHR36965:SF1">
    <property type="entry name" value="FE(2+)-TRAFFICKING PROTEIN-RELATED"/>
    <property type="match status" value="1"/>
</dbReference>
<dbReference type="SUPFAM" id="SSF111148">
    <property type="entry name" value="YggX-like"/>
    <property type="match status" value="1"/>
</dbReference>
<comment type="similarity">
    <text evidence="2">Belongs to the Fe(2+)-trafficking protein family.</text>
</comment>
<dbReference type="GO" id="GO:0005829">
    <property type="term" value="C:cytosol"/>
    <property type="evidence" value="ECO:0007669"/>
    <property type="project" value="TreeGrafter"/>
</dbReference>
<proteinExistence type="inferred from homology"/>
<dbReference type="InterPro" id="IPR007457">
    <property type="entry name" value="Fe_traffick_prot_YggX"/>
</dbReference>